<evidence type="ECO:0000313" key="3">
    <source>
        <dbReference type="Proteomes" id="UP000439752"/>
    </source>
</evidence>
<keyword evidence="1" id="KW-0472">Membrane</keyword>
<feature type="transmembrane region" description="Helical" evidence="1">
    <location>
        <begin position="112"/>
        <end position="130"/>
    </location>
</feature>
<dbReference type="EMBL" id="CABWKQ010000056">
    <property type="protein sequence ID" value="VWX38649.1"/>
    <property type="molecule type" value="Genomic_DNA"/>
</dbReference>
<feature type="transmembrane region" description="Helical" evidence="1">
    <location>
        <begin position="88"/>
        <end position="106"/>
    </location>
</feature>
<gene>
    <name evidence="2" type="ORF">EXIGUO9Y_60020</name>
</gene>
<sequence length="178" mass="20068">MDVIPVFYRKIIAGSLTGSLYAIVLGLFVPDPSADIGYSILRYLSAVIISIPAYLMYSFPVIFLYGVTTSILSETFSRFIYRNQTKNAKEVVLSGIFHVSFGLVFLIINPLIAFLSVIAAVLFFTVDCYLRRRQATYRWTQALMSLEIPLAVWILFSGTDYLIGLFQSLITLLQHTIN</sequence>
<evidence type="ECO:0000256" key="1">
    <source>
        <dbReference type="SAM" id="Phobius"/>
    </source>
</evidence>
<dbReference type="Proteomes" id="UP000439752">
    <property type="component" value="Unassembled WGS sequence"/>
</dbReference>
<evidence type="ECO:0000313" key="2">
    <source>
        <dbReference type="EMBL" id="VWX38649.1"/>
    </source>
</evidence>
<protein>
    <submittedName>
        <fullName evidence="2">Uncharacterized protein</fullName>
    </submittedName>
</protein>
<reference evidence="2 3" key="1">
    <citation type="submission" date="2019-10" db="EMBL/GenBank/DDBJ databases">
        <authorList>
            <person name="Karimi E."/>
        </authorList>
    </citation>
    <scope>NUCLEOTIDE SEQUENCE [LARGE SCALE GENOMIC DNA]</scope>
    <source>
        <strain evidence="2">Exiguobacterium sp. 9Y</strain>
    </source>
</reference>
<name>A0A653IH95_9BACL</name>
<feature type="transmembrane region" description="Helical" evidence="1">
    <location>
        <begin position="7"/>
        <end position="28"/>
    </location>
</feature>
<organism evidence="2 3">
    <name type="scientific">Exiguobacterium oxidotolerans</name>
    <dbReference type="NCBI Taxonomy" id="223958"/>
    <lineage>
        <taxon>Bacteria</taxon>
        <taxon>Bacillati</taxon>
        <taxon>Bacillota</taxon>
        <taxon>Bacilli</taxon>
        <taxon>Bacillales</taxon>
        <taxon>Bacillales Family XII. Incertae Sedis</taxon>
        <taxon>Exiguobacterium</taxon>
    </lineage>
</organism>
<proteinExistence type="predicted"/>
<keyword evidence="3" id="KW-1185">Reference proteome</keyword>
<feature type="transmembrane region" description="Helical" evidence="1">
    <location>
        <begin position="40"/>
        <end position="67"/>
    </location>
</feature>
<feature type="transmembrane region" description="Helical" evidence="1">
    <location>
        <begin position="150"/>
        <end position="173"/>
    </location>
</feature>
<keyword evidence="1" id="KW-0812">Transmembrane</keyword>
<accession>A0A653IH95</accession>
<keyword evidence="1" id="KW-1133">Transmembrane helix</keyword>
<dbReference type="AlphaFoldDB" id="A0A653IH95"/>